<dbReference type="GeneID" id="18935935"/>
<keyword evidence="3" id="KW-1185">Reference proteome</keyword>
<dbReference type="RefSeq" id="XP_007414529.1">
    <property type="nucleotide sequence ID" value="XM_007414467.1"/>
</dbReference>
<dbReference type="OrthoDB" id="10638600at2759"/>
<organism evidence="3">
    <name type="scientific">Melampsora larici-populina (strain 98AG31 / pathotype 3-4-7)</name>
    <name type="common">Poplar leaf rust fungus</name>
    <dbReference type="NCBI Taxonomy" id="747676"/>
    <lineage>
        <taxon>Eukaryota</taxon>
        <taxon>Fungi</taxon>
        <taxon>Dikarya</taxon>
        <taxon>Basidiomycota</taxon>
        <taxon>Pucciniomycotina</taxon>
        <taxon>Pucciniomycetes</taxon>
        <taxon>Pucciniales</taxon>
        <taxon>Melampsoraceae</taxon>
        <taxon>Melampsora</taxon>
    </lineage>
</organism>
<dbReference type="Proteomes" id="UP000001072">
    <property type="component" value="Unassembled WGS sequence"/>
</dbReference>
<gene>
    <name evidence="2" type="ORF">MELLADRAFT_91530</name>
</gene>
<evidence type="ECO:0000313" key="2">
    <source>
        <dbReference type="EMBL" id="EGG02272.1"/>
    </source>
</evidence>
<dbReference type="InParanoid" id="F4RZD9"/>
<name>F4RZD9_MELLP</name>
<feature type="compositionally biased region" description="Basic and acidic residues" evidence="1">
    <location>
        <begin position="216"/>
        <end position="227"/>
    </location>
</feature>
<dbReference type="VEuPathDB" id="FungiDB:MELLADRAFT_91530"/>
<dbReference type="HOGENOM" id="CLU_078020_0_0_1"/>
<accession>F4RZD9</accession>
<sequence length="310" mass="33800">MNVYFHLRGVAGLTEDDRSRFMGEMNWPESLDLNDVRYEVVGRGYWGFHHYWCKIVRYVDGVRGVWHFDDRKDGGRAQLLGRDLALISGPQPSTTKITSKNPDAPGDMPFLSGDMEDIDIEDIKEDLPDFPVGNAVSPSLPSGLVTSQRSVTNAKLAFTAPASPAVDELDEDQAPAGAAGAVVPLASHQSSQRDKAKVAFSHSEKGPSSSAPPRVRKIDDNEEHGEPRPATQPEKATMPEVKGPLSVRLRVNKRPKSQSPSPQKAPKAKKGTAKGKSKAKVKEDKAGLPVVKEEVVEKNATPQPKGRKKK</sequence>
<reference evidence="3" key="1">
    <citation type="journal article" date="2011" name="Proc. Natl. Acad. Sci. U.S.A.">
        <title>Obligate biotrophy features unraveled by the genomic analysis of rust fungi.</title>
        <authorList>
            <person name="Duplessis S."/>
            <person name="Cuomo C.A."/>
            <person name="Lin Y.-C."/>
            <person name="Aerts A."/>
            <person name="Tisserant E."/>
            <person name="Veneault-Fourrey C."/>
            <person name="Joly D.L."/>
            <person name="Hacquard S."/>
            <person name="Amselem J."/>
            <person name="Cantarel B.L."/>
            <person name="Chiu R."/>
            <person name="Coutinho P.M."/>
            <person name="Feau N."/>
            <person name="Field M."/>
            <person name="Frey P."/>
            <person name="Gelhaye E."/>
            <person name="Goldberg J."/>
            <person name="Grabherr M.G."/>
            <person name="Kodira C.D."/>
            <person name="Kohler A."/>
            <person name="Kuees U."/>
            <person name="Lindquist E.A."/>
            <person name="Lucas S.M."/>
            <person name="Mago R."/>
            <person name="Mauceli E."/>
            <person name="Morin E."/>
            <person name="Murat C."/>
            <person name="Pangilinan J.L."/>
            <person name="Park R."/>
            <person name="Pearson M."/>
            <person name="Quesneville H."/>
            <person name="Rouhier N."/>
            <person name="Sakthikumar S."/>
            <person name="Salamov A.A."/>
            <person name="Schmutz J."/>
            <person name="Selles B."/>
            <person name="Shapiro H."/>
            <person name="Tanguay P."/>
            <person name="Tuskan G.A."/>
            <person name="Henrissat B."/>
            <person name="Van de Peer Y."/>
            <person name="Rouze P."/>
            <person name="Ellis J.G."/>
            <person name="Dodds P.N."/>
            <person name="Schein J.E."/>
            <person name="Zhong S."/>
            <person name="Hamelin R.C."/>
            <person name="Grigoriev I.V."/>
            <person name="Szabo L.J."/>
            <person name="Martin F."/>
        </authorList>
    </citation>
    <scope>NUCLEOTIDE SEQUENCE [LARGE SCALE GENOMIC DNA]</scope>
    <source>
        <strain evidence="3">98AG31 / pathotype 3-4-7</strain>
    </source>
</reference>
<dbReference type="EMBL" id="GL883132">
    <property type="protein sequence ID" value="EGG02272.1"/>
    <property type="molecule type" value="Genomic_DNA"/>
</dbReference>
<dbReference type="KEGG" id="mlr:MELLADRAFT_91530"/>
<feature type="compositionally biased region" description="Basic residues" evidence="1">
    <location>
        <begin position="266"/>
        <end position="279"/>
    </location>
</feature>
<protein>
    <submittedName>
        <fullName evidence="2">Uncharacterized protein</fullName>
    </submittedName>
</protein>
<feature type="compositionally biased region" description="Basic and acidic residues" evidence="1">
    <location>
        <begin position="280"/>
        <end position="297"/>
    </location>
</feature>
<feature type="region of interest" description="Disordered" evidence="1">
    <location>
        <begin position="183"/>
        <end position="310"/>
    </location>
</feature>
<proteinExistence type="predicted"/>
<feature type="compositionally biased region" description="Basic and acidic residues" evidence="1">
    <location>
        <begin position="191"/>
        <end position="205"/>
    </location>
</feature>
<evidence type="ECO:0000313" key="3">
    <source>
        <dbReference type="Proteomes" id="UP000001072"/>
    </source>
</evidence>
<dbReference type="AlphaFoldDB" id="F4RZD9"/>
<evidence type="ECO:0000256" key="1">
    <source>
        <dbReference type="SAM" id="MobiDB-lite"/>
    </source>
</evidence>